<dbReference type="GO" id="GO:0008168">
    <property type="term" value="F:methyltransferase activity"/>
    <property type="evidence" value="ECO:0007669"/>
    <property type="project" value="UniProtKB-KW"/>
</dbReference>
<dbReference type="GO" id="GO:0032259">
    <property type="term" value="P:methylation"/>
    <property type="evidence" value="ECO:0007669"/>
    <property type="project" value="UniProtKB-KW"/>
</dbReference>
<dbReference type="RefSeq" id="YP_009321759.1">
    <property type="nucleotide sequence ID" value="NC_031909.1"/>
</dbReference>
<dbReference type="PROSITE" id="PS00092">
    <property type="entry name" value="N6_MTASE"/>
    <property type="match status" value="1"/>
</dbReference>
<dbReference type="GeneID" id="30307096"/>
<keyword evidence="1" id="KW-0489">Methyltransferase</keyword>
<dbReference type="InterPro" id="IPR029063">
    <property type="entry name" value="SAM-dependent_MTases_sf"/>
</dbReference>
<organism evidence="1 2">
    <name type="scientific">Campylobacter phage PC14</name>
    <dbReference type="NCBI Taxonomy" id="1541686"/>
    <lineage>
        <taxon>Viruses</taxon>
        <taxon>Duplodnaviria</taxon>
        <taxon>Heunggongvirae</taxon>
        <taxon>Uroviricota</taxon>
        <taxon>Caudoviricetes</taxon>
        <taxon>Connertonviridae</taxon>
        <taxon>Fletchervirus</taxon>
        <taxon>Fletchervirus NCTC12673</taxon>
    </lineage>
</organism>
<dbReference type="GO" id="GO:0003676">
    <property type="term" value="F:nucleic acid binding"/>
    <property type="evidence" value="ECO:0007669"/>
    <property type="project" value="InterPro"/>
</dbReference>
<dbReference type="KEGG" id="vg:30307096"/>
<reference evidence="1 2" key="1">
    <citation type="submission" date="2016-05" db="EMBL/GenBank/DDBJ databases">
        <title>Campylobacter bacteriophages isolated in Slovenia.</title>
        <authorList>
            <person name="Janez N."/>
            <person name="Peterka M."/>
            <person name="Accetto T."/>
        </authorList>
    </citation>
    <scope>NUCLEOTIDE SEQUENCE [LARGE SCALE GENOMIC DNA]</scope>
    <source>
        <strain evidence="1 2">PC14</strain>
    </source>
</reference>
<dbReference type="InterPro" id="IPR002052">
    <property type="entry name" value="DNA_methylase_N6_adenine_CS"/>
</dbReference>
<dbReference type="EMBL" id="KX236333">
    <property type="protein sequence ID" value="ANH51451.1"/>
    <property type="molecule type" value="Genomic_DNA"/>
</dbReference>
<proteinExistence type="predicted"/>
<evidence type="ECO:0000313" key="2">
    <source>
        <dbReference type="Proteomes" id="UP000202854"/>
    </source>
</evidence>
<keyword evidence="1" id="KW-0808">Transferase</keyword>
<accession>A0A1B0XWE0</accession>
<name>A0A1B0XWE0_9CAUD</name>
<sequence>MKVYNCYPTYLGCKRSLAVDIISKIKEMYSNTKTIVDAFGGSGAISITAIQMGLNALYNEKTERVARAVRYLVNGDFTDLEKFMLREDYYKNMKGQIESDADCFKTVFMYGFVGSGSSYVIPNDEFEQVKKSIMKFLLKEDCDASILYPYVDKGFHTVLDRLFNVDGFIIDRYSYVMPVLKKILTTSKYNIDEFFNLSLNELQKIPFKQIQNKLTKDQFALVDKVFRAFPIERITCLRNHKYIDFSKMEISNKDAFDLDLSKYDPETTVLYFDPPYNGRGTSKSYSKFDSNSLPLLFDKFKQFPIFLSEYSSNVEGLKETYTKRVPHFNGEEYAKEVLYFKPPLR</sequence>
<dbReference type="Proteomes" id="UP000202854">
    <property type="component" value="Segment"/>
</dbReference>
<gene>
    <name evidence="1" type="ORF">PC14_00161</name>
</gene>
<evidence type="ECO:0000313" key="1">
    <source>
        <dbReference type="EMBL" id="ANH51451.1"/>
    </source>
</evidence>
<protein>
    <submittedName>
        <fullName evidence="1">Putative methyltransferase</fullName>
    </submittedName>
</protein>
<dbReference type="SUPFAM" id="SSF53335">
    <property type="entry name" value="S-adenosyl-L-methionine-dependent methyltransferases"/>
    <property type="match status" value="1"/>
</dbReference>